<evidence type="ECO:0000256" key="19">
    <source>
        <dbReference type="ARBA" id="ARBA00033667"/>
    </source>
</evidence>
<evidence type="ECO:0000256" key="10">
    <source>
        <dbReference type="ARBA" id="ARBA00022737"/>
    </source>
</evidence>
<keyword evidence="14" id="KW-0915">Sodium</keyword>
<evidence type="ECO:0000256" key="16">
    <source>
        <dbReference type="ARBA" id="ARBA00023136"/>
    </source>
</evidence>
<keyword evidence="3" id="KW-0813">Transport</keyword>
<evidence type="ECO:0000256" key="1">
    <source>
        <dbReference type="ARBA" id="ARBA00004651"/>
    </source>
</evidence>
<dbReference type="GO" id="GO:0042383">
    <property type="term" value="C:sarcolemma"/>
    <property type="evidence" value="ECO:0007669"/>
    <property type="project" value="TreeGrafter"/>
</dbReference>
<feature type="transmembrane region" description="Helical" evidence="20">
    <location>
        <begin position="140"/>
        <end position="160"/>
    </location>
</feature>
<dbReference type="GO" id="GO:0007154">
    <property type="term" value="P:cell communication"/>
    <property type="evidence" value="ECO:0007669"/>
    <property type="project" value="InterPro"/>
</dbReference>
<dbReference type="Proteomes" id="UP000193380">
    <property type="component" value="Unassembled WGS sequence"/>
</dbReference>
<feature type="transmembrane region" description="Helical" evidence="20">
    <location>
        <begin position="111"/>
        <end position="134"/>
    </location>
</feature>
<keyword evidence="11" id="KW-0106">Calcium</keyword>
<dbReference type="PANTHER" id="PTHR11878:SF8">
    <property type="entry name" value="SODIUM_CALCIUM EXCHANGER 2"/>
    <property type="match status" value="1"/>
</dbReference>
<dbReference type="Pfam" id="PF01699">
    <property type="entry name" value="Na_Ca_ex"/>
    <property type="match status" value="1"/>
</dbReference>
<comment type="similarity">
    <text evidence="2">Belongs to the Ca(2+):cation antiporter (CaCA) (TC 2.A.19) family. SLC8 subfamily.</text>
</comment>
<comment type="subcellular location">
    <subcellularLocation>
        <location evidence="1">Cell membrane</location>
        <topology evidence="1">Multi-pass membrane protein</topology>
    </subcellularLocation>
</comment>
<accession>A0A060XDQ3</accession>
<evidence type="ECO:0000256" key="3">
    <source>
        <dbReference type="ARBA" id="ARBA00022448"/>
    </source>
</evidence>
<dbReference type="GO" id="GO:0005516">
    <property type="term" value="F:calmodulin binding"/>
    <property type="evidence" value="ECO:0007669"/>
    <property type="project" value="UniProtKB-KW"/>
</dbReference>
<dbReference type="InterPro" id="IPR038081">
    <property type="entry name" value="CalX-like_sf"/>
</dbReference>
<name>A0A060XDQ3_ONCMY</name>
<evidence type="ECO:0000256" key="18">
    <source>
        <dbReference type="ARBA" id="ARBA00023201"/>
    </source>
</evidence>
<evidence type="ECO:0000256" key="11">
    <source>
        <dbReference type="ARBA" id="ARBA00022837"/>
    </source>
</evidence>
<dbReference type="STRING" id="8022.A0A060XDQ3"/>
<keyword evidence="12" id="KW-0112">Calmodulin-binding</keyword>
<dbReference type="PANTHER" id="PTHR11878">
    <property type="entry name" value="SODIUM/CALCIUM EXCHANGER"/>
    <property type="match status" value="1"/>
</dbReference>
<feature type="domain" description="Calx-beta" evidence="21">
    <location>
        <begin position="312"/>
        <end position="412"/>
    </location>
</feature>
<dbReference type="Gene3D" id="1.20.1420.30">
    <property type="entry name" value="NCX, central ion-binding region"/>
    <property type="match status" value="1"/>
</dbReference>
<keyword evidence="8" id="KW-0479">Metal-binding</keyword>
<dbReference type="AlphaFoldDB" id="A0A060XDQ3"/>
<dbReference type="InterPro" id="IPR032452">
    <property type="entry name" value="Na_Ca_Ex_C-exten"/>
</dbReference>
<evidence type="ECO:0000256" key="13">
    <source>
        <dbReference type="ARBA" id="ARBA00022989"/>
    </source>
</evidence>
<evidence type="ECO:0000256" key="4">
    <source>
        <dbReference type="ARBA" id="ARBA00022449"/>
    </source>
</evidence>
<evidence type="ECO:0000256" key="20">
    <source>
        <dbReference type="SAM" id="Phobius"/>
    </source>
</evidence>
<evidence type="ECO:0000313" key="22">
    <source>
        <dbReference type="EMBL" id="CDQ77337.1"/>
    </source>
</evidence>
<dbReference type="NCBIfam" id="TIGR00845">
    <property type="entry name" value="caca"/>
    <property type="match status" value="1"/>
</dbReference>
<evidence type="ECO:0000256" key="17">
    <source>
        <dbReference type="ARBA" id="ARBA00023180"/>
    </source>
</evidence>
<keyword evidence="16 20" id="KW-0472">Membrane</keyword>
<organism evidence="22 23">
    <name type="scientific">Oncorhynchus mykiss</name>
    <name type="common">Rainbow trout</name>
    <name type="synonym">Salmo gairdneri</name>
    <dbReference type="NCBI Taxonomy" id="8022"/>
    <lineage>
        <taxon>Eukaryota</taxon>
        <taxon>Metazoa</taxon>
        <taxon>Chordata</taxon>
        <taxon>Craniata</taxon>
        <taxon>Vertebrata</taxon>
        <taxon>Euteleostomi</taxon>
        <taxon>Actinopterygii</taxon>
        <taxon>Neopterygii</taxon>
        <taxon>Teleostei</taxon>
        <taxon>Protacanthopterygii</taxon>
        <taxon>Salmoniformes</taxon>
        <taxon>Salmonidae</taxon>
        <taxon>Salmoninae</taxon>
        <taxon>Oncorhynchus</taxon>
    </lineage>
</organism>
<evidence type="ECO:0000313" key="23">
    <source>
        <dbReference type="Proteomes" id="UP000193380"/>
    </source>
</evidence>
<dbReference type="InterPro" id="IPR003644">
    <property type="entry name" value="Calx_beta"/>
</dbReference>
<comment type="catalytic activity">
    <reaction evidence="19">
        <text>Ca(2+)(in) + 3 Na(+)(out) = Ca(2+)(out) + 3 Na(+)(in)</text>
        <dbReference type="Rhea" id="RHEA:69955"/>
        <dbReference type="ChEBI" id="CHEBI:29101"/>
        <dbReference type="ChEBI" id="CHEBI:29108"/>
    </reaction>
</comment>
<keyword evidence="18" id="KW-0739">Sodium transport</keyword>
<keyword evidence="6" id="KW-0109">Calcium transport</keyword>
<keyword evidence="10" id="KW-0677">Repeat</keyword>
<evidence type="ECO:0000256" key="14">
    <source>
        <dbReference type="ARBA" id="ARBA00023053"/>
    </source>
</evidence>
<dbReference type="FunFam" id="1.20.1420.30:FF:000001">
    <property type="entry name" value="sodium/calcium exchanger 1 isoform X1"/>
    <property type="match status" value="1"/>
</dbReference>
<evidence type="ECO:0000256" key="6">
    <source>
        <dbReference type="ARBA" id="ARBA00022568"/>
    </source>
</evidence>
<dbReference type="InterPro" id="IPR044880">
    <property type="entry name" value="NCX_ion-bd_dom_sf"/>
</dbReference>
<dbReference type="Pfam" id="PF03160">
    <property type="entry name" value="Calx-beta"/>
    <property type="match status" value="1"/>
</dbReference>
<keyword evidence="13 20" id="KW-1133">Transmembrane helix</keyword>
<evidence type="ECO:0000256" key="2">
    <source>
        <dbReference type="ARBA" id="ARBA00007489"/>
    </source>
</evidence>
<protein>
    <recommendedName>
        <fullName evidence="21">Calx-beta domain-containing protein</fullName>
    </recommendedName>
</protein>
<keyword evidence="15" id="KW-0406">Ion transport</keyword>
<dbReference type="InterPro" id="IPR004837">
    <property type="entry name" value="NaCa_Exmemb"/>
</dbReference>
<sequence>MCVYVCIHVYPSLSVLQEKEVTITMPSGETSVATVRIWNETVSNLTLMALGSSAPEILLSVIEVCGHGFEAGELGPGTIVGSAAFNMFVIIAICVWVIPEGETRKIKHLRVFFITAFWSIFAYIWLFLILSVISPGVVEVWEALVTLFYFPVCVILAWIADRRLLFYKYMAKRYRADKHGIVVETEGDTTPKGFEMIMDGNENFQDGANNAAGTVAYLPNSNSTMVTVENTKELDESRKEVIRILKQLKQKFPDKELDQLVDLANYYALLHQQKSRAFYRIQATRMMTGAGNVLKRHAADHSRRAAAVDEEVVCEDDDLAECSRLAFESTHSQCMENCGVLRLAVVCQGGLGESTFYVDYRTEDGSANAGSDYEYSEGTLVFKPGETCKEIKVGIIDDDIFEEDEHFFVRLLNLRIGDAEGMFESDEPGAGPKGRLVEPLVATVTILDDDHAGIFTFRDRLVRVSESVGTMEISVVRNSGARGTVILPYHTEAGTAKGGGVDYEDTQGELEFSNDQTTQTLQVRIIDDEEYEKKENFFIVLEEPRWLKRGISGVYL</sequence>
<dbReference type="SUPFAM" id="SSF141072">
    <property type="entry name" value="CalX-like"/>
    <property type="match status" value="2"/>
</dbReference>
<evidence type="ECO:0000256" key="12">
    <source>
        <dbReference type="ARBA" id="ARBA00022860"/>
    </source>
</evidence>
<reference evidence="22" key="2">
    <citation type="submission" date="2014-03" db="EMBL/GenBank/DDBJ databases">
        <authorList>
            <person name="Genoscope - CEA"/>
        </authorList>
    </citation>
    <scope>NUCLEOTIDE SEQUENCE</scope>
</reference>
<dbReference type="GO" id="GO:0098794">
    <property type="term" value="C:postsynapse"/>
    <property type="evidence" value="ECO:0007669"/>
    <property type="project" value="TreeGrafter"/>
</dbReference>
<reference evidence="22" key="1">
    <citation type="journal article" date="2014" name="Nat. Commun.">
        <title>The rainbow trout genome provides novel insights into evolution after whole-genome duplication in vertebrates.</title>
        <authorList>
            <person name="Berthelot C."/>
            <person name="Brunet F."/>
            <person name="Chalopin D."/>
            <person name="Juanchich A."/>
            <person name="Bernard M."/>
            <person name="Noel B."/>
            <person name="Bento P."/>
            <person name="Da Silva C."/>
            <person name="Labadie K."/>
            <person name="Alberti A."/>
            <person name="Aury J.M."/>
            <person name="Louis A."/>
            <person name="Dehais P."/>
            <person name="Bardou P."/>
            <person name="Montfort J."/>
            <person name="Klopp C."/>
            <person name="Cabau C."/>
            <person name="Gaspin C."/>
            <person name="Thorgaard G.H."/>
            <person name="Boussaha M."/>
            <person name="Quillet E."/>
            <person name="Guyomard R."/>
            <person name="Galiana D."/>
            <person name="Bobe J."/>
            <person name="Volff J.N."/>
            <person name="Genet C."/>
            <person name="Wincker P."/>
            <person name="Jaillon O."/>
            <person name="Roest Crollius H."/>
            <person name="Guiguen Y."/>
        </authorList>
    </citation>
    <scope>NUCLEOTIDE SEQUENCE [LARGE SCALE GENOMIC DNA]</scope>
</reference>
<evidence type="ECO:0000256" key="9">
    <source>
        <dbReference type="ARBA" id="ARBA00022729"/>
    </source>
</evidence>
<dbReference type="SMART" id="SM00237">
    <property type="entry name" value="Calx_beta"/>
    <property type="match status" value="2"/>
</dbReference>
<keyword evidence="4" id="KW-0050">Antiport</keyword>
<gene>
    <name evidence="22" type="ORF">GSONMT00037539001</name>
</gene>
<evidence type="ECO:0000259" key="21">
    <source>
        <dbReference type="SMART" id="SM00237"/>
    </source>
</evidence>
<evidence type="ECO:0000256" key="7">
    <source>
        <dbReference type="ARBA" id="ARBA00022692"/>
    </source>
</evidence>
<dbReference type="GO" id="GO:0030424">
    <property type="term" value="C:axon"/>
    <property type="evidence" value="ECO:0007669"/>
    <property type="project" value="TreeGrafter"/>
</dbReference>
<dbReference type="Pfam" id="PF16494">
    <property type="entry name" value="Na_Ca_ex_C"/>
    <property type="match status" value="1"/>
</dbReference>
<evidence type="ECO:0000256" key="5">
    <source>
        <dbReference type="ARBA" id="ARBA00022475"/>
    </source>
</evidence>
<dbReference type="InterPro" id="IPR004836">
    <property type="entry name" value="Na_Ca_Ex"/>
</dbReference>
<proteinExistence type="inferred from homology"/>
<keyword evidence="7 20" id="KW-0812">Transmembrane</keyword>
<evidence type="ECO:0000256" key="15">
    <source>
        <dbReference type="ARBA" id="ARBA00023065"/>
    </source>
</evidence>
<dbReference type="Gene3D" id="2.60.40.2030">
    <property type="match status" value="2"/>
</dbReference>
<dbReference type="GO" id="GO:0046872">
    <property type="term" value="F:metal ion binding"/>
    <property type="evidence" value="ECO:0007669"/>
    <property type="project" value="UniProtKB-KW"/>
</dbReference>
<dbReference type="EMBL" id="FR905223">
    <property type="protein sequence ID" value="CDQ77337.1"/>
    <property type="molecule type" value="Genomic_DNA"/>
</dbReference>
<keyword evidence="17" id="KW-0325">Glycoprotein</keyword>
<dbReference type="GO" id="GO:0098703">
    <property type="term" value="P:calcium ion import across plasma membrane"/>
    <property type="evidence" value="ECO:0007669"/>
    <property type="project" value="TreeGrafter"/>
</dbReference>
<keyword evidence="5" id="KW-1003">Cell membrane</keyword>
<evidence type="ECO:0000256" key="8">
    <source>
        <dbReference type="ARBA" id="ARBA00022723"/>
    </source>
</evidence>
<dbReference type="InterPro" id="IPR051171">
    <property type="entry name" value="CaCA"/>
</dbReference>
<keyword evidence="9" id="KW-0732">Signal</keyword>
<feature type="domain" description="Calx-beta" evidence="21">
    <location>
        <begin position="442"/>
        <end position="542"/>
    </location>
</feature>
<dbReference type="PaxDb" id="8022-A0A060XDQ3"/>
<feature type="transmembrane region" description="Helical" evidence="20">
    <location>
        <begin position="79"/>
        <end position="99"/>
    </location>
</feature>
<dbReference type="GO" id="GO:0005432">
    <property type="term" value="F:calcium:sodium antiporter activity"/>
    <property type="evidence" value="ECO:0007669"/>
    <property type="project" value="InterPro"/>
</dbReference>